<evidence type="ECO:0000313" key="3">
    <source>
        <dbReference type="EMBL" id="CDK26358.1"/>
    </source>
</evidence>
<dbReference type="OrthoDB" id="3997535at2759"/>
<evidence type="ECO:0000256" key="1">
    <source>
        <dbReference type="ARBA" id="ARBA00009207"/>
    </source>
</evidence>
<dbReference type="PANTHER" id="PTHR16487">
    <property type="entry name" value="PPP4R2-RELATED PROTEIN"/>
    <property type="match status" value="1"/>
</dbReference>
<accession>W6MK42</accession>
<sequence length="293" mass="32810">MDDPLRTSLKTIERDKQYIPANHAVGWNILTKHITCRIKKLPSYFEADGAYRIPNPMLSEHEMHETLQQLADRIASQFEAGFQKSPPFTIQRLASLLLETEVPLVPEPSREQQVKKHLTDLERNVYVRTTVEEVESEEENARRLLGDETDDAETLRKPVVAIGPAKSGTLKAVSVQPNPGKPTTLFMTKIDWFSERTDADPEEDQEIETKAEPLETVLSPKKVSADQLDGERVIKRTKSLLISTEHEENADMSIDQALEEGNEGGNGNAAEDDSGANVDIDVSRDELRDVSPV</sequence>
<organism evidence="3 4">
    <name type="scientific">Kuraishia capsulata CBS 1993</name>
    <dbReference type="NCBI Taxonomy" id="1382522"/>
    <lineage>
        <taxon>Eukaryota</taxon>
        <taxon>Fungi</taxon>
        <taxon>Dikarya</taxon>
        <taxon>Ascomycota</taxon>
        <taxon>Saccharomycotina</taxon>
        <taxon>Pichiomycetes</taxon>
        <taxon>Pichiales</taxon>
        <taxon>Pichiaceae</taxon>
        <taxon>Kuraishia</taxon>
    </lineage>
</organism>
<feature type="compositionally biased region" description="Basic and acidic residues" evidence="2">
    <location>
        <begin position="281"/>
        <end position="293"/>
    </location>
</feature>
<proteinExistence type="inferred from homology"/>
<dbReference type="InterPro" id="IPR015267">
    <property type="entry name" value="PPP4R2"/>
</dbReference>
<reference evidence="3" key="2">
    <citation type="submission" date="2014-02" db="EMBL/GenBank/DDBJ databases">
        <title>Complete DNA sequence of /Kuraishia capsulata/ illustrates novel genomic features among budding yeasts (/Saccharomycotina/).</title>
        <authorList>
            <person name="Morales L."/>
            <person name="Noel B."/>
            <person name="Porcel B."/>
            <person name="Marcet-Houben M."/>
            <person name="Hullo M-F."/>
            <person name="Sacerdot C."/>
            <person name="Tekaia F."/>
            <person name="Leh-Louis V."/>
            <person name="Despons L."/>
            <person name="Khanna V."/>
            <person name="Aury J-M."/>
            <person name="Barbe V."/>
            <person name="Couloux A."/>
            <person name="Labadie K."/>
            <person name="Pelletier E."/>
            <person name="Souciet J-L."/>
            <person name="Boekhout T."/>
            <person name="Gabaldon T."/>
            <person name="Wincker P."/>
            <person name="Dujon B."/>
        </authorList>
    </citation>
    <scope>NUCLEOTIDE SEQUENCE</scope>
    <source>
        <strain evidence="3">CBS 1993</strain>
    </source>
</reference>
<evidence type="ECO:0000313" key="4">
    <source>
        <dbReference type="Proteomes" id="UP000019384"/>
    </source>
</evidence>
<name>W6MK42_9ASCO</name>
<dbReference type="AlphaFoldDB" id="W6MK42"/>
<dbReference type="GO" id="GO:0019888">
    <property type="term" value="F:protein phosphatase regulator activity"/>
    <property type="evidence" value="ECO:0007669"/>
    <property type="project" value="InterPro"/>
</dbReference>
<dbReference type="GO" id="GO:0005737">
    <property type="term" value="C:cytoplasm"/>
    <property type="evidence" value="ECO:0007669"/>
    <property type="project" value="TreeGrafter"/>
</dbReference>
<evidence type="ECO:0000256" key="2">
    <source>
        <dbReference type="SAM" id="MobiDB-lite"/>
    </source>
</evidence>
<protein>
    <submittedName>
        <fullName evidence="3">Uncharacterized protein</fullName>
    </submittedName>
</protein>
<feature type="region of interest" description="Disordered" evidence="2">
    <location>
        <begin position="242"/>
        <end position="293"/>
    </location>
</feature>
<dbReference type="EMBL" id="HG793127">
    <property type="protein sequence ID" value="CDK26358.1"/>
    <property type="molecule type" value="Genomic_DNA"/>
</dbReference>
<gene>
    <name evidence="3" type="ORF">KUCA_T00002330001</name>
</gene>
<reference evidence="3" key="1">
    <citation type="submission" date="2013-12" db="EMBL/GenBank/DDBJ databases">
        <authorList>
            <person name="Genoscope - CEA"/>
        </authorList>
    </citation>
    <scope>NUCLEOTIDE SEQUENCE</scope>
    <source>
        <strain evidence="3">CBS 1993</strain>
    </source>
</reference>
<dbReference type="HOGENOM" id="CLU_950163_0_0_1"/>
<dbReference type="PANTHER" id="PTHR16487:SF0">
    <property type="entry name" value="PROTEIN PHOSPHATASE 4 REGULATORY SUBUNIT 2-RELATED"/>
    <property type="match status" value="1"/>
</dbReference>
<comment type="similarity">
    <text evidence="1">Belongs to the PPP4R2 family.</text>
</comment>
<keyword evidence="4" id="KW-1185">Reference proteome</keyword>
<dbReference type="GO" id="GO:0030289">
    <property type="term" value="C:protein phosphatase 4 complex"/>
    <property type="evidence" value="ECO:0007669"/>
    <property type="project" value="InterPro"/>
</dbReference>
<dbReference type="Pfam" id="PF09184">
    <property type="entry name" value="PPP4R2"/>
    <property type="match status" value="1"/>
</dbReference>
<dbReference type="RefSeq" id="XP_022458364.1">
    <property type="nucleotide sequence ID" value="XM_022602571.1"/>
</dbReference>
<dbReference type="Proteomes" id="UP000019384">
    <property type="component" value="Unassembled WGS sequence"/>
</dbReference>
<dbReference type="GeneID" id="34519752"/>
<dbReference type="STRING" id="1382522.W6MK42"/>
<dbReference type="GO" id="GO:0005634">
    <property type="term" value="C:nucleus"/>
    <property type="evidence" value="ECO:0007669"/>
    <property type="project" value="TreeGrafter"/>
</dbReference>